<keyword evidence="5" id="KW-0804">Transcription</keyword>
<accession>A0A2Z6IAV4</accession>
<dbReference type="SUPFAM" id="SSF46894">
    <property type="entry name" value="C-terminal effector domain of the bipartite response regulators"/>
    <property type="match status" value="1"/>
</dbReference>
<sequence length="219" mass="24177">MPFRPSLTENDIALLKRRTLVRIVDDDAELRDALQFLLEVEGWRVASYGSAEDFLKSDAPSVPGCVVLDVRMPSLSGLEAQERMNDLGIRLPIVFLTGHGDVDMAVSAMLDGAADFILKPIDNERLLGSIARAAYRSLSDSDGPPPPAEARRRLETLTERETEVAKLLAQKLANREVAERLEIALRTAETHRAAVLRKLGVRRTDEIAALFEAARDAHP</sequence>
<dbReference type="KEGG" id="sutt:SUTMEG_15420"/>
<dbReference type="InterPro" id="IPR016032">
    <property type="entry name" value="Sig_transdc_resp-reg_C-effctor"/>
</dbReference>
<dbReference type="Proteomes" id="UP000271003">
    <property type="component" value="Chromosome"/>
</dbReference>
<dbReference type="InterPro" id="IPR000792">
    <property type="entry name" value="Tscrpt_reg_LuxR_C"/>
</dbReference>
<dbReference type="Pfam" id="PF00196">
    <property type="entry name" value="GerE"/>
    <property type="match status" value="1"/>
</dbReference>
<dbReference type="PROSITE" id="PS50043">
    <property type="entry name" value="HTH_LUXR_2"/>
    <property type="match status" value="1"/>
</dbReference>
<feature type="modified residue" description="4-aspartylphosphate" evidence="6">
    <location>
        <position position="69"/>
    </location>
</feature>
<dbReference type="EMBL" id="AP018786">
    <property type="protein sequence ID" value="BBF23651.1"/>
    <property type="molecule type" value="Genomic_DNA"/>
</dbReference>
<dbReference type="SUPFAM" id="SSF52172">
    <property type="entry name" value="CheY-like"/>
    <property type="match status" value="1"/>
</dbReference>
<dbReference type="OrthoDB" id="9802186at2"/>
<evidence type="ECO:0000313" key="9">
    <source>
        <dbReference type="EMBL" id="BBF23651.1"/>
    </source>
</evidence>
<dbReference type="SMART" id="SM00448">
    <property type="entry name" value="REC"/>
    <property type="match status" value="1"/>
</dbReference>
<organism evidence="9 10">
    <name type="scientific">Sutterella megalosphaeroides</name>
    <dbReference type="NCBI Taxonomy" id="2494234"/>
    <lineage>
        <taxon>Bacteria</taxon>
        <taxon>Pseudomonadati</taxon>
        <taxon>Pseudomonadota</taxon>
        <taxon>Betaproteobacteria</taxon>
        <taxon>Burkholderiales</taxon>
        <taxon>Sutterellaceae</taxon>
        <taxon>Sutterella</taxon>
    </lineage>
</organism>
<dbReference type="InterPro" id="IPR036388">
    <property type="entry name" value="WH-like_DNA-bd_sf"/>
</dbReference>
<dbReference type="RefSeq" id="WP_120177235.1">
    <property type="nucleotide sequence ID" value="NZ_AP018786.1"/>
</dbReference>
<dbReference type="GO" id="GO:0006355">
    <property type="term" value="P:regulation of DNA-templated transcription"/>
    <property type="evidence" value="ECO:0007669"/>
    <property type="project" value="InterPro"/>
</dbReference>
<feature type="domain" description="HTH luxR-type" evidence="7">
    <location>
        <begin position="150"/>
        <end position="215"/>
    </location>
</feature>
<name>A0A2Z6IAV4_9BURK</name>
<evidence type="ECO:0000313" key="10">
    <source>
        <dbReference type="Proteomes" id="UP000271003"/>
    </source>
</evidence>
<keyword evidence="3" id="KW-0805">Transcription regulation</keyword>
<dbReference type="AlphaFoldDB" id="A0A2Z6IAV4"/>
<dbReference type="PROSITE" id="PS50110">
    <property type="entry name" value="RESPONSE_REGULATORY"/>
    <property type="match status" value="1"/>
</dbReference>
<dbReference type="Gene3D" id="1.10.10.10">
    <property type="entry name" value="Winged helix-like DNA-binding domain superfamily/Winged helix DNA-binding domain"/>
    <property type="match status" value="1"/>
</dbReference>
<dbReference type="PANTHER" id="PTHR44688:SF16">
    <property type="entry name" value="DNA-BINDING TRANSCRIPTIONAL ACTIVATOR DEVR_DOSR"/>
    <property type="match status" value="1"/>
</dbReference>
<dbReference type="GO" id="GO:0000160">
    <property type="term" value="P:phosphorelay signal transduction system"/>
    <property type="evidence" value="ECO:0007669"/>
    <property type="project" value="UniProtKB-KW"/>
</dbReference>
<keyword evidence="4 9" id="KW-0238">DNA-binding</keyword>
<reference evidence="9 10" key="1">
    <citation type="journal article" date="2018" name="Int. J. Syst. Evol. Microbiol.">
        <title>Mesosutterella multiformis gen. nov., sp. nov., a member of the family Sutterellaceae and Sutterella megalosphaeroides sp. nov., isolated from human faeces.</title>
        <authorList>
            <person name="Sakamoto M."/>
            <person name="Ikeyama N."/>
            <person name="Kunihiro T."/>
            <person name="Iino T."/>
            <person name="Yuki M."/>
            <person name="Ohkuma M."/>
        </authorList>
    </citation>
    <scope>NUCLEOTIDE SEQUENCE [LARGE SCALE GENOMIC DNA]</scope>
    <source>
        <strain evidence="9 10">6FBBBH3</strain>
    </source>
</reference>
<gene>
    <name evidence="9" type="ORF">SUTMEG_15420</name>
</gene>
<dbReference type="PANTHER" id="PTHR44688">
    <property type="entry name" value="DNA-BINDING TRANSCRIPTIONAL ACTIVATOR DEVR_DOSR"/>
    <property type="match status" value="1"/>
</dbReference>
<evidence type="ECO:0000256" key="1">
    <source>
        <dbReference type="ARBA" id="ARBA00022553"/>
    </source>
</evidence>
<evidence type="ECO:0000259" key="8">
    <source>
        <dbReference type="PROSITE" id="PS50110"/>
    </source>
</evidence>
<feature type="domain" description="Response regulatory" evidence="8">
    <location>
        <begin position="20"/>
        <end position="134"/>
    </location>
</feature>
<keyword evidence="10" id="KW-1185">Reference proteome</keyword>
<evidence type="ECO:0000256" key="2">
    <source>
        <dbReference type="ARBA" id="ARBA00023012"/>
    </source>
</evidence>
<evidence type="ECO:0000256" key="4">
    <source>
        <dbReference type="ARBA" id="ARBA00023125"/>
    </source>
</evidence>
<evidence type="ECO:0000256" key="3">
    <source>
        <dbReference type="ARBA" id="ARBA00023015"/>
    </source>
</evidence>
<dbReference type="CDD" id="cd06170">
    <property type="entry name" value="LuxR_C_like"/>
    <property type="match status" value="1"/>
</dbReference>
<dbReference type="SMART" id="SM00421">
    <property type="entry name" value="HTH_LUXR"/>
    <property type="match status" value="1"/>
</dbReference>
<dbReference type="InterPro" id="IPR011006">
    <property type="entry name" value="CheY-like_superfamily"/>
</dbReference>
<proteinExistence type="predicted"/>
<dbReference type="Gene3D" id="3.40.50.2300">
    <property type="match status" value="1"/>
</dbReference>
<evidence type="ECO:0000256" key="6">
    <source>
        <dbReference type="PROSITE-ProRule" id="PRU00169"/>
    </source>
</evidence>
<dbReference type="GO" id="GO:0003677">
    <property type="term" value="F:DNA binding"/>
    <property type="evidence" value="ECO:0007669"/>
    <property type="project" value="UniProtKB-KW"/>
</dbReference>
<dbReference type="PRINTS" id="PR00038">
    <property type="entry name" value="HTHLUXR"/>
</dbReference>
<keyword evidence="2" id="KW-0902">Two-component regulatory system</keyword>
<protein>
    <submittedName>
        <fullName evidence="9">DNA-binding response regulator</fullName>
    </submittedName>
</protein>
<dbReference type="Pfam" id="PF00072">
    <property type="entry name" value="Response_reg"/>
    <property type="match status" value="1"/>
</dbReference>
<dbReference type="InterPro" id="IPR001789">
    <property type="entry name" value="Sig_transdc_resp-reg_receiver"/>
</dbReference>
<evidence type="ECO:0000259" key="7">
    <source>
        <dbReference type="PROSITE" id="PS50043"/>
    </source>
</evidence>
<dbReference type="FunFam" id="3.40.50.2300:FF:000018">
    <property type="entry name" value="DNA-binding transcriptional regulator NtrC"/>
    <property type="match status" value="1"/>
</dbReference>
<keyword evidence="1 6" id="KW-0597">Phosphoprotein</keyword>
<evidence type="ECO:0000256" key="5">
    <source>
        <dbReference type="ARBA" id="ARBA00023163"/>
    </source>
</evidence>